<name>A0A1D8PKI9_CANAL</name>
<dbReference type="InParanoid" id="A0A1D8PKI9"/>
<dbReference type="KEGG" id="cal:CAALFM_C306680CA"/>
<dbReference type="Proteomes" id="UP000000559">
    <property type="component" value="Chromosome 3"/>
</dbReference>
<proteinExistence type="predicted"/>
<dbReference type="eggNOG" id="ENOG502RMGE">
    <property type="taxonomic scope" value="Eukaryota"/>
</dbReference>
<gene>
    <name evidence="4" type="ordered locus">CAALFM_C306680CA</name>
    <name evidence="3" type="ordered locus">orf19.7457</name>
</gene>
<evidence type="ECO:0000256" key="1">
    <source>
        <dbReference type="SAM" id="Coils"/>
    </source>
</evidence>
<evidence type="ECO:0000256" key="2">
    <source>
        <dbReference type="SAM" id="MobiDB-lite"/>
    </source>
</evidence>
<feature type="region of interest" description="Disordered" evidence="2">
    <location>
        <begin position="203"/>
        <end position="223"/>
    </location>
</feature>
<dbReference type="OMA" id="NPMMANI"/>
<evidence type="ECO:0000313" key="5">
    <source>
        <dbReference type="Proteomes" id="UP000000559"/>
    </source>
</evidence>
<dbReference type="GeneID" id="3642255"/>
<organism evidence="4 5">
    <name type="scientific">Candida albicans (strain SC5314 / ATCC MYA-2876)</name>
    <name type="common">Yeast</name>
    <dbReference type="NCBI Taxonomy" id="237561"/>
    <lineage>
        <taxon>Eukaryota</taxon>
        <taxon>Fungi</taxon>
        <taxon>Dikarya</taxon>
        <taxon>Ascomycota</taxon>
        <taxon>Saccharomycotina</taxon>
        <taxon>Pichiomycetes</taxon>
        <taxon>Debaryomycetaceae</taxon>
        <taxon>Candida/Lodderomyces clade</taxon>
        <taxon>Candida</taxon>
    </lineage>
</organism>
<dbReference type="RefSeq" id="XP_716118.1">
    <property type="nucleotide sequence ID" value="XM_711025.1"/>
</dbReference>
<sequence length="294" mass="33955">MGQSFYEKEQKKIKSTIKLPLLELVLKFLPHLQPTIQEKDDMWEIVAIELTNLQYSKILSSSSSSAATVTTAGTMASGGSKNEKSYSILQRTKLLAGQKPSSKVVEELESMPELNGIYVRDYYEELFNKFKSDFQFSIAMNRPDVLDGSRSGNPMMANIIKDRSDALLYELYRLEFKDIELISKLSQEHLENKLRKQLNKLYKIPNHDDKQQEGDEDDEEGRNGEYDAIFDSQELLEKYKTSSYNNKNQMLHDEITKKDKKLEQLKVENQRLLELNHELLEQMNGGNRNSIGQL</sequence>
<reference evidence="4 5" key="1">
    <citation type="journal article" date="2004" name="Proc. Natl. Acad. Sci. U.S.A.">
        <title>The diploid genome sequence of Candida albicans.</title>
        <authorList>
            <person name="Jones T."/>
            <person name="Federspiel N.A."/>
            <person name="Chibana H."/>
            <person name="Dungan J."/>
            <person name="Kalman S."/>
            <person name="Magee B.B."/>
            <person name="Newport G."/>
            <person name="Thorstenson Y.R."/>
            <person name="Agabian N."/>
            <person name="Magee P.T."/>
            <person name="Davis R.W."/>
            <person name="Scherer S."/>
        </authorList>
    </citation>
    <scope>NUCLEOTIDE SEQUENCE [LARGE SCALE GENOMIC DNA]</scope>
    <source>
        <strain evidence="5">SC5314 / ATCC MYA-2876</strain>
    </source>
</reference>
<dbReference type="VEuPathDB" id="FungiDB:C3_06680C_A"/>
<dbReference type="SMR" id="A0A1D8PKI9"/>
<feature type="coiled-coil region" evidence="1">
    <location>
        <begin position="248"/>
        <end position="282"/>
    </location>
</feature>
<keyword evidence="5" id="KW-1185">Reference proteome</keyword>
<protein>
    <submittedName>
        <fullName evidence="4">Uncharacterized protein</fullName>
    </submittedName>
</protein>
<dbReference type="CGD" id="CAL0000196757">
    <property type="gene designation" value="orf19.7457"/>
</dbReference>
<keyword evidence="1" id="KW-0175">Coiled coil</keyword>
<evidence type="ECO:0000313" key="3">
    <source>
        <dbReference type="CGD" id="CAL0000196757"/>
    </source>
</evidence>
<reference evidence="4 5" key="3">
    <citation type="journal article" date="2013" name="Genome Biol.">
        <title>Assembly of a phased diploid Candida albicans genome facilitates allele-specific measurements and provides a simple model for repeat and indel structure.</title>
        <authorList>
            <person name="Muzzey D."/>
            <person name="Schwartz K."/>
            <person name="Weissman J.S."/>
            <person name="Sherlock G."/>
        </authorList>
    </citation>
    <scope>NUCLEOTIDE SEQUENCE [LARGE SCALE GENOMIC DNA]</scope>
    <source>
        <strain evidence="5">SC5314 / ATCC MYA-2876</strain>
    </source>
</reference>
<dbReference type="AlphaFoldDB" id="A0A1D8PKI9"/>
<evidence type="ECO:0000313" key="4">
    <source>
        <dbReference type="EMBL" id="AOW28674.1"/>
    </source>
</evidence>
<accession>A0A1D8PKI9</accession>
<reference evidence="4 5" key="2">
    <citation type="journal article" date="2007" name="Genome Biol.">
        <title>Assembly of the Candida albicans genome into sixteen supercontigs aligned on the eight chromosomes.</title>
        <authorList>
            <person name="van het Hoog M."/>
            <person name="Rast T.J."/>
            <person name="Martchenko M."/>
            <person name="Grindle S."/>
            <person name="Dignard D."/>
            <person name="Hogues H."/>
            <person name="Cuomo C."/>
            <person name="Berriman M."/>
            <person name="Scherer S."/>
            <person name="Magee B.B."/>
            <person name="Whiteway M."/>
            <person name="Chibana H."/>
            <person name="Nantel A."/>
            <person name="Magee P.T."/>
        </authorList>
    </citation>
    <scope>GENOME REANNOTATION</scope>
    <source>
        <strain evidence="5">SC5314 / ATCC MYA-2876</strain>
    </source>
</reference>
<dbReference type="EMBL" id="CP017625">
    <property type="protein sequence ID" value="AOW28674.1"/>
    <property type="molecule type" value="Genomic_DNA"/>
</dbReference>
<dbReference type="OrthoDB" id="4026428at2759"/>